<organism evidence="4 5">
    <name type="scientific">Ruegeria marina</name>
    <dbReference type="NCBI Taxonomy" id="639004"/>
    <lineage>
        <taxon>Bacteria</taxon>
        <taxon>Pseudomonadati</taxon>
        <taxon>Pseudomonadota</taxon>
        <taxon>Alphaproteobacteria</taxon>
        <taxon>Rhodobacterales</taxon>
        <taxon>Roseobacteraceae</taxon>
        <taxon>Ruegeria</taxon>
    </lineage>
</organism>
<proteinExistence type="predicted"/>
<dbReference type="SUPFAM" id="SSF47648">
    <property type="entry name" value="Nucleoside phosphorylase/phosphoribosyltransferase N-terminal domain"/>
    <property type="match status" value="1"/>
</dbReference>
<dbReference type="NCBIfam" id="NF006564">
    <property type="entry name" value="PRK09071.1"/>
    <property type="match status" value="1"/>
</dbReference>
<dbReference type="EMBL" id="FMZV01000005">
    <property type="protein sequence ID" value="SDD12349.1"/>
    <property type="molecule type" value="Genomic_DNA"/>
</dbReference>
<evidence type="ECO:0000313" key="5">
    <source>
        <dbReference type="Proteomes" id="UP000199628"/>
    </source>
</evidence>
<dbReference type="Gene3D" id="1.20.970.10">
    <property type="entry name" value="Transferase, Pyrimidine Nucleoside Phosphorylase, Chain C"/>
    <property type="match status" value="1"/>
</dbReference>
<dbReference type="GO" id="GO:0004048">
    <property type="term" value="F:anthranilate phosphoribosyltransferase activity"/>
    <property type="evidence" value="ECO:0007669"/>
    <property type="project" value="InterPro"/>
</dbReference>
<feature type="domain" description="Glycosyl transferase family 3 N-terminal" evidence="3">
    <location>
        <begin position="22"/>
        <end position="77"/>
    </location>
</feature>
<dbReference type="Proteomes" id="UP000199628">
    <property type="component" value="Unassembled WGS sequence"/>
</dbReference>
<gene>
    <name evidence="4" type="ORF">SAMN04488239_105188</name>
</gene>
<dbReference type="AlphaFoldDB" id="A0A1G6S680"/>
<keyword evidence="5" id="KW-1185">Reference proteome</keyword>
<keyword evidence="2 4" id="KW-0808">Transferase</keyword>
<dbReference type="Gene3D" id="3.40.1030.10">
    <property type="entry name" value="Nucleoside phosphorylase/phosphoribosyltransferase catalytic domain"/>
    <property type="match status" value="1"/>
</dbReference>
<dbReference type="InterPro" id="IPR005940">
    <property type="entry name" value="Anthranilate_Pribosyl_Tfrase"/>
</dbReference>
<dbReference type="RefSeq" id="WP_093030051.1">
    <property type="nucleotide sequence ID" value="NZ_FMZV01000005.1"/>
</dbReference>
<keyword evidence="1 4" id="KW-0328">Glycosyltransferase</keyword>
<name>A0A1G6S680_9RHOB</name>
<dbReference type="GO" id="GO:0000162">
    <property type="term" value="P:L-tryptophan biosynthetic process"/>
    <property type="evidence" value="ECO:0007669"/>
    <property type="project" value="InterPro"/>
</dbReference>
<dbReference type="STRING" id="639004.SAMN04488239_105188"/>
<dbReference type="InterPro" id="IPR035902">
    <property type="entry name" value="Nuc_phospho_transferase"/>
</dbReference>
<dbReference type="PANTHER" id="PTHR43285:SF2">
    <property type="entry name" value="ANTHRANILATE PHOSPHORIBOSYLTRANSFERASE"/>
    <property type="match status" value="1"/>
</dbReference>
<evidence type="ECO:0000259" key="3">
    <source>
        <dbReference type="Pfam" id="PF02885"/>
    </source>
</evidence>
<dbReference type="Pfam" id="PF02885">
    <property type="entry name" value="Glycos_trans_3N"/>
    <property type="match status" value="1"/>
</dbReference>
<evidence type="ECO:0000313" key="4">
    <source>
        <dbReference type="EMBL" id="SDD12349.1"/>
    </source>
</evidence>
<dbReference type="SUPFAM" id="SSF52418">
    <property type="entry name" value="Nucleoside phosphorylase/phosphoribosyltransferase catalytic domain"/>
    <property type="match status" value="1"/>
</dbReference>
<dbReference type="PANTHER" id="PTHR43285">
    <property type="entry name" value="ANTHRANILATE PHOSPHORIBOSYLTRANSFERASE"/>
    <property type="match status" value="1"/>
</dbReference>
<accession>A0A1G6S680</accession>
<dbReference type="InterPro" id="IPR036320">
    <property type="entry name" value="Glycosyl_Trfase_fam3_N_dom_sf"/>
</dbReference>
<sequence>MLLDPMAPHPFSRFVAILGRGKTKQRHLTHDEALDAMRMILDRQVLPEQIGAFLMLLRLKEESPDEIAGFARAARERLDLPETLPQVDLDWSSYAGKRIQLPWFVLSVMTLVSRGSRVVMHGTEGHTPGRVYTRGVIEMLGMPVASSLCEAAAQVETRGFTYIPLEVMSPVLRHLIELRPVFGLRSPVHSFTRMINPFNAPAMMQGIFHRGFMDIHSGAARILGQPHAAVFRGEGGEIERRPNKPTQVWTTHGAAEPIVETWPALLGEAHQPADTEMEPHRLFAVWSGDESDAYAEASIIGTLALTLRTMGRAGAMAEADEMAADMWQARDRTFLRGPL</sequence>
<evidence type="ECO:0000256" key="2">
    <source>
        <dbReference type="ARBA" id="ARBA00022679"/>
    </source>
</evidence>
<evidence type="ECO:0000256" key="1">
    <source>
        <dbReference type="ARBA" id="ARBA00022676"/>
    </source>
</evidence>
<dbReference type="GO" id="GO:0005829">
    <property type="term" value="C:cytosol"/>
    <property type="evidence" value="ECO:0007669"/>
    <property type="project" value="TreeGrafter"/>
</dbReference>
<reference evidence="5" key="1">
    <citation type="submission" date="2016-10" db="EMBL/GenBank/DDBJ databases">
        <authorList>
            <person name="Varghese N."/>
            <person name="Submissions S."/>
        </authorList>
    </citation>
    <scope>NUCLEOTIDE SEQUENCE [LARGE SCALE GENOMIC DNA]</scope>
    <source>
        <strain evidence="5">CGMCC 1.9108</strain>
    </source>
</reference>
<protein>
    <submittedName>
        <fullName evidence="4">Anthranilate phosphoribosyltransferase</fullName>
    </submittedName>
</protein>
<dbReference type="InterPro" id="IPR017459">
    <property type="entry name" value="Glycosyl_Trfase_fam3_N_dom"/>
</dbReference>
<dbReference type="OrthoDB" id="8455878at2"/>